<dbReference type="STRING" id="1907.SGLAU_29020"/>
<evidence type="ECO:0000313" key="3">
    <source>
        <dbReference type="Proteomes" id="UP000029482"/>
    </source>
</evidence>
<proteinExistence type="predicted"/>
<dbReference type="Proteomes" id="UP000029482">
    <property type="component" value="Chromosome"/>
</dbReference>
<dbReference type="InterPro" id="IPR013901">
    <property type="entry name" value="Anthrone_oxy"/>
</dbReference>
<organism evidence="2 3">
    <name type="scientific">Streptomyces glaucescens</name>
    <dbReference type="NCBI Taxonomy" id="1907"/>
    <lineage>
        <taxon>Bacteria</taxon>
        <taxon>Bacillati</taxon>
        <taxon>Actinomycetota</taxon>
        <taxon>Actinomycetes</taxon>
        <taxon>Kitasatosporales</taxon>
        <taxon>Streptomycetaceae</taxon>
        <taxon>Streptomyces</taxon>
    </lineage>
</organism>
<keyword evidence="1" id="KW-0812">Transmembrane</keyword>
<feature type="transmembrane region" description="Helical" evidence="1">
    <location>
        <begin position="79"/>
        <end position="98"/>
    </location>
</feature>
<gene>
    <name evidence="2" type="ORF">SGLAU_29020</name>
</gene>
<keyword evidence="1" id="KW-1133">Transmembrane helix</keyword>
<evidence type="ECO:0008006" key="4">
    <source>
        <dbReference type="Google" id="ProtNLM"/>
    </source>
</evidence>
<protein>
    <recommendedName>
        <fullName evidence="4">DUF1772 domain-containing protein</fullName>
    </recommendedName>
</protein>
<feature type="transmembrane region" description="Helical" evidence="1">
    <location>
        <begin position="52"/>
        <end position="72"/>
    </location>
</feature>
<dbReference type="AlphaFoldDB" id="A0A089XCM6"/>
<dbReference type="OrthoDB" id="4412667at2"/>
<keyword evidence="3" id="KW-1185">Reference proteome</keyword>
<dbReference type="eggNOG" id="ENOG5032I54">
    <property type="taxonomic scope" value="Bacteria"/>
</dbReference>
<dbReference type="EMBL" id="CP009438">
    <property type="protein sequence ID" value="AIS01738.1"/>
    <property type="molecule type" value="Genomic_DNA"/>
</dbReference>
<reference evidence="3" key="1">
    <citation type="journal article" date="2015" name="J. Biotechnol.">
        <title>Complete genome sequence of the actinobacterium Streptomyces glaucescens GLA.O (DSM 40922) consisting of a linear chromosome and one linear plasmid.</title>
        <authorList>
            <person name="Ortseifen V."/>
            <person name="Winkler A."/>
            <person name="Albersmeier A."/>
            <person name="Wendler S."/>
            <person name="Puhler A."/>
            <person name="Kalinowski J."/>
            <person name="Ruckert C."/>
        </authorList>
    </citation>
    <scope>NUCLEOTIDE SEQUENCE [LARGE SCALE GENOMIC DNA]</scope>
    <source>
        <strain evidence="3">DSM 40922 / GLA O</strain>
    </source>
</reference>
<evidence type="ECO:0000256" key="1">
    <source>
        <dbReference type="SAM" id="Phobius"/>
    </source>
</evidence>
<dbReference type="Pfam" id="PF08592">
    <property type="entry name" value="Anthrone_oxy"/>
    <property type="match status" value="1"/>
</dbReference>
<keyword evidence="1" id="KW-0472">Membrane</keyword>
<evidence type="ECO:0000313" key="2">
    <source>
        <dbReference type="EMBL" id="AIS01738.1"/>
    </source>
</evidence>
<sequence>MRVRWVKGIALTATGLLAGAFGYGAVNLAPTFWKVPMDMRLSFHAELMKMNSPVMQTAMVTAMLGSLALALITRGRERLLAGGAALLVLVSFLVTRFGNVPINARIKEWAVSSPPADHVEILERWDMFNRLRTLTAVAALVLLVISAVGRFGDRRTAAESEGAAASADRAV</sequence>
<feature type="transmembrane region" description="Helical" evidence="1">
    <location>
        <begin position="131"/>
        <end position="151"/>
    </location>
</feature>
<dbReference type="KEGG" id="sgu:SGLAU_29020"/>
<dbReference type="HOGENOM" id="CLU_111152_1_1_11"/>
<name>A0A089XCM6_STRGA</name>
<accession>A0A089XCM6</accession>